<dbReference type="AlphaFoldDB" id="A0AAJ2ZMM3"/>
<evidence type="ECO:0000313" key="4">
    <source>
        <dbReference type="Proteomes" id="UP000402241"/>
    </source>
</evidence>
<organism evidence="2 5">
    <name type="scientific">Micromonospora terminaliae</name>
    <dbReference type="NCBI Taxonomy" id="1914461"/>
    <lineage>
        <taxon>Bacteria</taxon>
        <taxon>Bacillati</taxon>
        <taxon>Actinomycetota</taxon>
        <taxon>Actinomycetes</taxon>
        <taxon>Micromonosporales</taxon>
        <taxon>Micromonosporaceae</taxon>
        <taxon>Micromonospora</taxon>
    </lineage>
</organism>
<evidence type="ECO:0000313" key="5">
    <source>
        <dbReference type="Proteomes" id="UP000477779"/>
    </source>
</evidence>
<evidence type="ECO:0000256" key="1">
    <source>
        <dbReference type="SAM" id="Phobius"/>
    </source>
</evidence>
<keyword evidence="1" id="KW-0812">Transmembrane</keyword>
<name>A0AAJ2ZMM3_9ACTN</name>
<evidence type="ECO:0000313" key="2">
    <source>
        <dbReference type="EMBL" id="NES31694.1"/>
    </source>
</evidence>
<evidence type="ECO:0000313" key="3">
    <source>
        <dbReference type="EMBL" id="QGL46123.1"/>
    </source>
</evidence>
<dbReference type="EMBL" id="CP045309">
    <property type="protein sequence ID" value="QGL46123.1"/>
    <property type="molecule type" value="Genomic_DNA"/>
</dbReference>
<feature type="transmembrane region" description="Helical" evidence="1">
    <location>
        <begin position="12"/>
        <end position="39"/>
    </location>
</feature>
<gene>
    <name evidence="2" type="ORF">G3561_29565</name>
    <name evidence="3" type="ORF">GCE86_03115</name>
</gene>
<protein>
    <submittedName>
        <fullName evidence="2">Uncharacterized protein</fullName>
    </submittedName>
</protein>
<reference evidence="2 5" key="2">
    <citation type="submission" date="2020-02" db="EMBL/GenBank/DDBJ databases">
        <title>WGS of Micromonospora spp. isolated from hot spring.</title>
        <authorList>
            <person name="Thawai C."/>
        </authorList>
    </citation>
    <scope>NUCLEOTIDE SEQUENCE [LARGE SCALE GENOMIC DNA]</scope>
    <source>
        <strain evidence="2 5">TMS7</strain>
    </source>
</reference>
<keyword evidence="1" id="KW-1133">Transmembrane helix</keyword>
<keyword evidence="4" id="KW-1185">Reference proteome</keyword>
<dbReference type="EMBL" id="JAAHBZ010000020">
    <property type="protein sequence ID" value="NES31694.1"/>
    <property type="molecule type" value="Genomic_DNA"/>
</dbReference>
<dbReference type="Proteomes" id="UP000477779">
    <property type="component" value="Unassembled WGS sequence"/>
</dbReference>
<sequence length="108" mass="11540">MIDAQPRPSRATLARAVLAGLGANIVGVMYLFGAAAGWIEATGPLTAFIVLWMLVSVPNRVLENWKERLPARVGRANELVGKALGVIAVVAVFGISFAEFVLGFRVFD</sequence>
<dbReference type="Proteomes" id="UP000402241">
    <property type="component" value="Chromosome"/>
</dbReference>
<accession>A0AAJ2ZMM3</accession>
<proteinExistence type="predicted"/>
<keyword evidence="1" id="KW-0472">Membrane</keyword>
<feature type="transmembrane region" description="Helical" evidence="1">
    <location>
        <begin position="45"/>
        <end position="62"/>
    </location>
</feature>
<feature type="transmembrane region" description="Helical" evidence="1">
    <location>
        <begin position="83"/>
        <end position="107"/>
    </location>
</feature>
<dbReference type="RefSeq" id="WP_154225494.1">
    <property type="nucleotide sequence ID" value="NZ_CP045309.1"/>
</dbReference>
<reference evidence="3 4" key="1">
    <citation type="submission" date="2019-10" db="EMBL/GenBank/DDBJ databases">
        <title>Genome Sequence of Micromonospora terminaliae DSM 101760.</title>
        <authorList>
            <person name="Guo L."/>
        </authorList>
    </citation>
    <scope>NUCLEOTIDE SEQUENCE [LARGE SCALE GENOMIC DNA]</scope>
    <source>
        <strain evidence="3 4">DSM 101760</strain>
    </source>
</reference>